<evidence type="ECO:0000313" key="1">
    <source>
        <dbReference type="EMBL" id="CAG9944670.1"/>
    </source>
</evidence>
<reference evidence="1" key="1">
    <citation type="submission" date="2020-04" db="EMBL/GenBank/DDBJ databases">
        <authorList>
            <person name="Broberg M."/>
        </authorList>
    </citation>
    <scope>NUCLEOTIDE SEQUENCE</scope>
</reference>
<reference evidence="1" key="2">
    <citation type="submission" date="2021-10" db="EMBL/GenBank/DDBJ databases">
        <authorList>
            <person name="Piombo E."/>
        </authorList>
    </citation>
    <scope>NUCLEOTIDE SEQUENCE</scope>
</reference>
<name>A0ACA9TUQ2_BIOOC</name>
<sequence length="630" mass="72045">METISGNALREEDSHDVIAGCLQVYDSRIGSEPQGSIPIWEHQFLKIGRDAKSNTFSIDSDPEFMVSRNHCEIYVVVYETSINHVYVRDRKSINGTYVNGTLIGVGPNVTPGYLLDDGDEIELRPYWKFKLFQTDHPRRHELTRVQSEECKFFANRYLVTNRCLGEGAEACVHLATDTKTKKQLVCKVVNLQKLRGRDVTKQVQRRFQEADILRQLHHPNILSYVDCISSPHSLYALPTPDPFSQKNCLLIGSRYTFTELASGGDLMSFIYRHNLIDEFDVRIIMWQVTSGLRFLHSRGVVHRDLKPENILLAFSPKLLHYRVMLSDFGTSSVPRRNRMTSNVGTASYQAPELVFGSIQTPAVDIWSMGIVTLILLVPPTDDQLSELIRMDQEVLDEYTGELNEKAASRRSSKSLNFVRRCLRINPEERLTTALASSHPWLSTPEKHLKFFQQLDEKMLAEWQNPEQFRPMPLALEDSIFTGEFSHDPSPGGGSEERWPVRHGSLTKSHHFDDTRRSETHCYNDTGTNPAENYMDQMEFLGHKEDNAKTNILIHPTHDKVSTLQLRAKRRRVTVAKHGDALFLPLTGLQKHLQPPLRKGQREQVLEALKKTNSKFLTDQDHSISDPYALP</sequence>
<dbReference type="EMBL" id="CADEHS020000008">
    <property type="protein sequence ID" value="CAG9944670.1"/>
    <property type="molecule type" value="Genomic_DNA"/>
</dbReference>
<accession>A0ACA9TUQ2</accession>
<dbReference type="Proteomes" id="UP000836387">
    <property type="component" value="Unassembled WGS sequence"/>
</dbReference>
<gene>
    <name evidence="1" type="ORF">CRV2_00010761</name>
</gene>
<evidence type="ECO:0000313" key="2">
    <source>
        <dbReference type="Proteomes" id="UP000836387"/>
    </source>
</evidence>
<protein>
    <submittedName>
        <fullName evidence="1">Uncharacterized protein</fullName>
    </submittedName>
</protein>
<organism evidence="1 2">
    <name type="scientific">Clonostachys rosea f. rosea IK726</name>
    <dbReference type="NCBI Taxonomy" id="1349383"/>
    <lineage>
        <taxon>Eukaryota</taxon>
        <taxon>Fungi</taxon>
        <taxon>Dikarya</taxon>
        <taxon>Ascomycota</taxon>
        <taxon>Pezizomycotina</taxon>
        <taxon>Sordariomycetes</taxon>
        <taxon>Hypocreomycetidae</taxon>
        <taxon>Hypocreales</taxon>
        <taxon>Bionectriaceae</taxon>
        <taxon>Clonostachys</taxon>
    </lineage>
</organism>
<proteinExistence type="predicted"/>
<keyword evidence="2" id="KW-1185">Reference proteome</keyword>
<comment type="caution">
    <text evidence="1">The sequence shown here is derived from an EMBL/GenBank/DDBJ whole genome shotgun (WGS) entry which is preliminary data.</text>
</comment>